<keyword evidence="2" id="KW-1185">Reference proteome</keyword>
<name>A0A4U5U890_COLLU</name>
<reference evidence="1 2" key="1">
    <citation type="submission" date="2019-01" db="EMBL/GenBank/DDBJ databases">
        <title>Genome Assembly of Collichthys lucidus.</title>
        <authorList>
            <person name="Cai M."/>
            <person name="Xiao S."/>
        </authorList>
    </citation>
    <scope>NUCLEOTIDE SEQUENCE [LARGE SCALE GENOMIC DNA]</scope>
    <source>
        <strain evidence="1">JT15FE1705JMU</strain>
        <tissue evidence="1">Muscle</tissue>
    </source>
</reference>
<dbReference type="AlphaFoldDB" id="A0A4U5U890"/>
<protein>
    <submittedName>
        <fullName evidence="1">Uncharacterized protein</fullName>
    </submittedName>
</protein>
<proteinExistence type="predicted"/>
<gene>
    <name evidence="1" type="ORF">D9C73_004602</name>
</gene>
<evidence type="ECO:0000313" key="1">
    <source>
        <dbReference type="EMBL" id="TKS70533.1"/>
    </source>
</evidence>
<dbReference type="Proteomes" id="UP000298787">
    <property type="component" value="Chromosome 4"/>
</dbReference>
<sequence>MFAEAVQSLWRSSFLSDFCLTRGLQPPLHSAALAEELLDFIDDLKLFVCREMFNQSTDLEEDMFRSGCASRAPADQFGPINIRFLTEALGLGWDVSNCLLEQGSGGFP</sequence>
<dbReference type="EMBL" id="CM014081">
    <property type="protein sequence ID" value="TKS70533.1"/>
    <property type="molecule type" value="Genomic_DNA"/>
</dbReference>
<accession>A0A4U5U890</accession>
<organism evidence="1 2">
    <name type="scientific">Collichthys lucidus</name>
    <name type="common">Big head croaker</name>
    <name type="synonym">Sciaena lucida</name>
    <dbReference type="NCBI Taxonomy" id="240159"/>
    <lineage>
        <taxon>Eukaryota</taxon>
        <taxon>Metazoa</taxon>
        <taxon>Chordata</taxon>
        <taxon>Craniata</taxon>
        <taxon>Vertebrata</taxon>
        <taxon>Euteleostomi</taxon>
        <taxon>Actinopterygii</taxon>
        <taxon>Neopterygii</taxon>
        <taxon>Teleostei</taxon>
        <taxon>Neoteleostei</taxon>
        <taxon>Acanthomorphata</taxon>
        <taxon>Eupercaria</taxon>
        <taxon>Sciaenidae</taxon>
        <taxon>Collichthys</taxon>
    </lineage>
</organism>
<evidence type="ECO:0000313" key="2">
    <source>
        <dbReference type="Proteomes" id="UP000298787"/>
    </source>
</evidence>